<organism evidence="3 4">
    <name type="scientific">Cyanistes caeruleus</name>
    <name type="common">Eurasian blue tit</name>
    <name type="synonym">Parus caeruleus</name>
    <dbReference type="NCBI Taxonomy" id="156563"/>
    <lineage>
        <taxon>Eukaryota</taxon>
        <taxon>Metazoa</taxon>
        <taxon>Chordata</taxon>
        <taxon>Craniata</taxon>
        <taxon>Vertebrata</taxon>
        <taxon>Euteleostomi</taxon>
        <taxon>Archelosauria</taxon>
        <taxon>Archosauria</taxon>
        <taxon>Dinosauria</taxon>
        <taxon>Saurischia</taxon>
        <taxon>Theropoda</taxon>
        <taxon>Coelurosauria</taxon>
        <taxon>Aves</taxon>
        <taxon>Neognathae</taxon>
        <taxon>Neoaves</taxon>
        <taxon>Telluraves</taxon>
        <taxon>Australaves</taxon>
        <taxon>Passeriformes</taxon>
        <taxon>Paridae</taxon>
        <taxon>Cyanistes</taxon>
    </lineage>
</organism>
<reference evidence="3" key="1">
    <citation type="submission" date="2025-08" db="UniProtKB">
        <authorList>
            <consortium name="Ensembl"/>
        </authorList>
    </citation>
    <scope>IDENTIFICATION</scope>
</reference>
<feature type="region of interest" description="Disordered" evidence="1">
    <location>
        <begin position="103"/>
        <end position="178"/>
    </location>
</feature>
<proteinExistence type="predicted"/>
<evidence type="ECO:0000256" key="1">
    <source>
        <dbReference type="SAM" id="MobiDB-lite"/>
    </source>
</evidence>
<reference evidence="3" key="2">
    <citation type="submission" date="2025-09" db="UniProtKB">
        <authorList>
            <consortium name="Ensembl"/>
        </authorList>
    </citation>
    <scope>IDENTIFICATION</scope>
</reference>
<evidence type="ECO:0000313" key="4">
    <source>
        <dbReference type="Proteomes" id="UP000694410"/>
    </source>
</evidence>
<keyword evidence="4" id="KW-1185">Reference proteome</keyword>
<evidence type="ECO:0000256" key="2">
    <source>
        <dbReference type="SAM" id="Phobius"/>
    </source>
</evidence>
<name>A0A8C0U1M3_CYACU</name>
<feature type="compositionally biased region" description="Polar residues" evidence="1">
    <location>
        <begin position="120"/>
        <end position="141"/>
    </location>
</feature>
<keyword evidence="2" id="KW-0812">Transmembrane</keyword>
<feature type="transmembrane region" description="Helical" evidence="2">
    <location>
        <begin position="53"/>
        <end position="73"/>
    </location>
</feature>
<accession>A0A8C0U1M3</accession>
<protein>
    <submittedName>
        <fullName evidence="3">Transmembrane BAX inhibitor motif containing 6</fullName>
    </submittedName>
</protein>
<feature type="transmembrane region" description="Helical" evidence="2">
    <location>
        <begin position="30"/>
        <end position="47"/>
    </location>
</feature>
<dbReference type="Ensembl" id="ENSCCET00000004817.1">
    <property type="protein sequence ID" value="ENSCCEP00000002903.1"/>
    <property type="gene ID" value="ENSCCEG00000003240.1"/>
</dbReference>
<dbReference type="AlphaFoldDB" id="A0A8C0U1M3"/>
<keyword evidence="2" id="KW-0472">Membrane</keyword>
<evidence type="ECO:0000313" key="3">
    <source>
        <dbReference type="Ensembl" id="ENSCCEP00000002903.1"/>
    </source>
</evidence>
<dbReference type="Proteomes" id="UP000694410">
    <property type="component" value="Unplaced"/>
</dbReference>
<gene>
    <name evidence="3" type="primary">TMBIM6</name>
</gene>
<sequence>MNVFDRSINFDALFKFSHISASTQEHLKRVYGSFALCMFVAAAGAYINVVTHLFQFGLLTGLGALGLMVWLTATPHNRETEQKRLGMLVGFAFLTGRWALGLPPTSHETPNPAEGPDEAPQNSSDDTQFCPSRHQSGTSPANVHLHQPQVGDAPTDPVPTSSCHTDPVPSTDAPQVPPKLSDPLLFTPQHHPHCLPGHCLHLCLLLTERPVRPAPQLP</sequence>
<keyword evidence="2" id="KW-1133">Transmembrane helix</keyword>